<dbReference type="InterPro" id="IPR011989">
    <property type="entry name" value="ARM-like"/>
</dbReference>
<evidence type="ECO:0000256" key="1">
    <source>
        <dbReference type="ARBA" id="ARBA00007366"/>
    </source>
</evidence>
<dbReference type="SUPFAM" id="SSF48371">
    <property type="entry name" value="ARM repeat"/>
    <property type="match status" value="1"/>
</dbReference>
<protein>
    <submittedName>
        <fullName evidence="5">Translational activator of GCN4</fullName>
    </submittedName>
</protein>
<proteinExistence type="inferred from homology"/>
<dbReference type="InterPro" id="IPR016024">
    <property type="entry name" value="ARM-type_fold"/>
</dbReference>
<comment type="caution">
    <text evidence="5">The sequence shown here is derived from an EMBL/GenBank/DDBJ whole genome shotgun (WGS) entry which is preliminary data.</text>
</comment>
<feature type="non-terminal residue" evidence="5">
    <location>
        <position position="1"/>
    </location>
</feature>
<name>A0ABR0LW38_9PEZI</name>
<gene>
    <name evidence="5" type="primary">GCN1_2</name>
    <name evidence="5" type="ORF">LTR16_006049</name>
</gene>
<sequence length="415" mass="45300">ARRSVKQSALDVTRRGVQRLFQTDGVGHEALNAAITALTIKDSTPHARNTVLLGVIAGVCARSLQLKPILEERKKDYYAFYVREILGSRTVVPQHITDGLRDFLATFTTKEDLQKEIVPSVEKALLRAPEIVLNGLVAGTLQSLSQGIDLSEVLQKSLLKPLLANVKSTNVTIRNGALSTFETLASRSKNEDLTQMVADELLNPLKQSKTTSVDQRVIYAQMLSALNTSRALAHKIPLGLASLAIKEANEIAIAAETHAIAIHVTFALKHQITLDKTVTDAFVKGLVEKGLPARRLWALRVGNILWSLSAEEMELADVASFADPIVEKLIDIWHEVVQNPIPAIQNGQIAASYVATALAVSKLTNVKELKAASIVRKASVAKHALAIDPKPSFLLNSRVYTKVTSEEDLTWLLRA</sequence>
<reference evidence="5 6" key="1">
    <citation type="submission" date="2023-08" db="EMBL/GenBank/DDBJ databases">
        <title>Black Yeasts Isolated from many extreme environments.</title>
        <authorList>
            <person name="Coleine C."/>
            <person name="Stajich J.E."/>
            <person name="Selbmann L."/>
        </authorList>
    </citation>
    <scope>NUCLEOTIDE SEQUENCE [LARGE SCALE GENOMIC DNA]</scope>
    <source>
        <strain evidence="5 6">CCFEE 536</strain>
    </source>
</reference>
<dbReference type="Gene3D" id="1.25.10.10">
    <property type="entry name" value="Leucine-rich Repeat Variant"/>
    <property type="match status" value="1"/>
</dbReference>
<dbReference type="EMBL" id="JAVRRA010009275">
    <property type="protein sequence ID" value="KAK5250100.1"/>
    <property type="molecule type" value="Genomic_DNA"/>
</dbReference>
<dbReference type="Proteomes" id="UP001357485">
    <property type="component" value="Unassembled WGS sequence"/>
</dbReference>
<evidence type="ECO:0000259" key="4">
    <source>
        <dbReference type="Pfam" id="PF24993"/>
    </source>
</evidence>
<accession>A0ABR0LW38</accession>
<dbReference type="PANTHER" id="PTHR23346:SF7">
    <property type="entry name" value="STALLED RIBOSOME SENSOR GCN1"/>
    <property type="match status" value="1"/>
</dbReference>
<evidence type="ECO:0000313" key="6">
    <source>
        <dbReference type="Proteomes" id="UP001357485"/>
    </source>
</evidence>
<evidence type="ECO:0000256" key="2">
    <source>
        <dbReference type="ARBA" id="ARBA00022737"/>
    </source>
</evidence>
<dbReference type="InterPro" id="IPR056810">
    <property type="entry name" value="GNC1-like_N"/>
</dbReference>
<feature type="domain" description="Stalled ribosome sensor GCN1-like N-terminal" evidence="4">
    <location>
        <begin position="74"/>
        <end position="209"/>
    </location>
</feature>
<dbReference type="InterPro" id="IPR022716">
    <property type="entry name" value="Gcn1_N"/>
</dbReference>
<organism evidence="5 6">
    <name type="scientific">Cryomyces antarcticus</name>
    <dbReference type="NCBI Taxonomy" id="329879"/>
    <lineage>
        <taxon>Eukaryota</taxon>
        <taxon>Fungi</taxon>
        <taxon>Dikarya</taxon>
        <taxon>Ascomycota</taxon>
        <taxon>Pezizomycotina</taxon>
        <taxon>Dothideomycetes</taxon>
        <taxon>Dothideomycetes incertae sedis</taxon>
        <taxon>Cryomyces</taxon>
    </lineage>
</organism>
<dbReference type="Pfam" id="PF24993">
    <property type="entry name" value="GNC1_N"/>
    <property type="match status" value="1"/>
</dbReference>
<feature type="non-terminal residue" evidence="5">
    <location>
        <position position="415"/>
    </location>
</feature>
<feature type="domain" description="Gcn1 N-terminal" evidence="3">
    <location>
        <begin position="214"/>
        <end position="415"/>
    </location>
</feature>
<keyword evidence="2" id="KW-0677">Repeat</keyword>
<comment type="similarity">
    <text evidence="1">Belongs to the GCN1 family.</text>
</comment>
<evidence type="ECO:0000313" key="5">
    <source>
        <dbReference type="EMBL" id="KAK5250100.1"/>
    </source>
</evidence>
<evidence type="ECO:0000259" key="3">
    <source>
        <dbReference type="Pfam" id="PF12074"/>
    </source>
</evidence>
<keyword evidence="6" id="KW-1185">Reference proteome</keyword>
<dbReference type="Pfam" id="PF12074">
    <property type="entry name" value="Gcn1_N"/>
    <property type="match status" value="1"/>
</dbReference>
<dbReference type="PANTHER" id="PTHR23346">
    <property type="entry name" value="TRANSLATIONAL ACTIVATOR GCN1-RELATED"/>
    <property type="match status" value="1"/>
</dbReference>